<sequence length="37" mass="4364">MQLKTKNPWGAREMNCQRIKKLINPYIDKTLDADMAK</sequence>
<accession>X0Y6V0</accession>
<gene>
    <name evidence="1" type="ORF">S01H1_81025</name>
</gene>
<feature type="non-terminal residue" evidence="1">
    <location>
        <position position="37"/>
    </location>
</feature>
<dbReference type="AlphaFoldDB" id="X0Y6V0"/>
<proteinExistence type="predicted"/>
<protein>
    <submittedName>
        <fullName evidence="1">Uncharacterized protein</fullName>
    </submittedName>
</protein>
<dbReference type="EMBL" id="BARS01054785">
    <property type="protein sequence ID" value="GAG51634.1"/>
    <property type="molecule type" value="Genomic_DNA"/>
</dbReference>
<organism evidence="1">
    <name type="scientific">marine sediment metagenome</name>
    <dbReference type="NCBI Taxonomy" id="412755"/>
    <lineage>
        <taxon>unclassified sequences</taxon>
        <taxon>metagenomes</taxon>
        <taxon>ecological metagenomes</taxon>
    </lineage>
</organism>
<evidence type="ECO:0000313" key="1">
    <source>
        <dbReference type="EMBL" id="GAG51634.1"/>
    </source>
</evidence>
<comment type="caution">
    <text evidence="1">The sequence shown here is derived from an EMBL/GenBank/DDBJ whole genome shotgun (WGS) entry which is preliminary data.</text>
</comment>
<name>X0Y6V0_9ZZZZ</name>
<reference evidence="1" key="1">
    <citation type="journal article" date="2014" name="Front. Microbiol.">
        <title>High frequency of phylogenetically diverse reductive dehalogenase-homologous genes in deep subseafloor sedimentary metagenomes.</title>
        <authorList>
            <person name="Kawai M."/>
            <person name="Futagami T."/>
            <person name="Toyoda A."/>
            <person name="Takaki Y."/>
            <person name="Nishi S."/>
            <person name="Hori S."/>
            <person name="Arai W."/>
            <person name="Tsubouchi T."/>
            <person name="Morono Y."/>
            <person name="Uchiyama I."/>
            <person name="Ito T."/>
            <person name="Fujiyama A."/>
            <person name="Inagaki F."/>
            <person name="Takami H."/>
        </authorList>
    </citation>
    <scope>NUCLEOTIDE SEQUENCE</scope>
    <source>
        <strain evidence="1">Expedition CK06-06</strain>
    </source>
</reference>